<dbReference type="EMBL" id="GBXM01036734">
    <property type="protein sequence ID" value="JAH71843.1"/>
    <property type="molecule type" value="Transcribed_RNA"/>
</dbReference>
<reference evidence="2" key="1">
    <citation type="submission" date="2014-11" db="EMBL/GenBank/DDBJ databases">
        <authorList>
            <person name="Amaro Gonzalez C."/>
        </authorList>
    </citation>
    <scope>NUCLEOTIDE SEQUENCE</scope>
</reference>
<proteinExistence type="predicted"/>
<sequence>MCYRSEMYFYMYIFITYITFINSPCTLPKKHIAESIETANIA</sequence>
<keyword evidence="1" id="KW-0812">Transmembrane</keyword>
<keyword evidence="1" id="KW-0472">Membrane</keyword>
<accession>A0A0E9V3M5</accession>
<name>A0A0E9V3M5_ANGAN</name>
<dbReference type="AlphaFoldDB" id="A0A0E9V3M5"/>
<organism evidence="2">
    <name type="scientific">Anguilla anguilla</name>
    <name type="common">European freshwater eel</name>
    <name type="synonym">Muraena anguilla</name>
    <dbReference type="NCBI Taxonomy" id="7936"/>
    <lineage>
        <taxon>Eukaryota</taxon>
        <taxon>Metazoa</taxon>
        <taxon>Chordata</taxon>
        <taxon>Craniata</taxon>
        <taxon>Vertebrata</taxon>
        <taxon>Euteleostomi</taxon>
        <taxon>Actinopterygii</taxon>
        <taxon>Neopterygii</taxon>
        <taxon>Teleostei</taxon>
        <taxon>Anguilliformes</taxon>
        <taxon>Anguillidae</taxon>
        <taxon>Anguilla</taxon>
    </lineage>
</organism>
<evidence type="ECO:0000256" key="1">
    <source>
        <dbReference type="SAM" id="Phobius"/>
    </source>
</evidence>
<protein>
    <submittedName>
        <fullName evidence="2">Uncharacterized protein</fullName>
    </submittedName>
</protein>
<evidence type="ECO:0000313" key="2">
    <source>
        <dbReference type="EMBL" id="JAH71843.1"/>
    </source>
</evidence>
<reference evidence="2" key="2">
    <citation type="journal article" date="2015" name="Fish Shellfish Immunol.">
        <title>Early steps in the European eel (Anguilla anguilla)-Vibrio vulnificus interaction in the gills: Role of the RtxA13 toxin.</title>
        <authorList>
            <person name="Callol A."/>
            <person name="Pajuelo D."/>
            <person name="Ebbesson L."/>
            <person name="Teles M."/>
            <person name="MacKenzie S."/>
            <person name="Amaro C."/>
        </authorList>
    </citation>
    <scope>NUCLEOTIDE SEQUENCE</scope>
</reference>
<keyword evidence="1" id="KW-1133">Transmembrane helix</keyword>
<feature type="transmembrane region" description="Helical" evidence="1">
    <location>
        <begin position="7"/>
        <end position="23"/>
    </location>
</feature>